<dbReference type="GeneID" id="118410360"/>
<keyword evidence="1" id="KW-0880">Kelch repeat</keyword>
<dbReference type="Proteomes" id="UP000001554">
    <property type="component" value="Chromosome 2"/>
</dbReference>
<dbReference type="SMART" id="SM00225">
    <property type="entry name" value="BTB"/>
    <property type="match status" value="1"/>
</dbReference>
<protein>
    <submittedName>
        <fullName evidence="5">Kelch repeat and BTB domain-containing protein 8-like</fullName>
    </submittedName>
</protein>
<dbReference type="AlphaFoldDB" id="A0A9J7KPS1"/>
<keyword evidence="4" id="KW-1185">Reference proteome</keyword>
<dbReference type="SUPFAM" id="SSF117281">
    <property type="entry name" value="Kelch motif"/>
    <property type="match status" value="1"/>
</dbReference>
<proteinExistence type="predicted"/>
<dbReference type="Pfam" id="PF01344">
    <property type="entry name" value="Kelch_1"/>
    <property type="match status" value="1"/>
</dbReference>
<name>A0A9J7KPS1_BRAFL</name>
<keyword evidence="2" id="KW-0677">Repeat</keyword>
<dbReference type="GO" id="GO:0043161">
    <property type="term" value="P:proteasome-mediated ubiquitin-dependent protein catabolic process"/>
    <property type="evidence" value="ECO:0000318"/>
    <property type="project" value="GO_Central"/>
</dbReference>
<dbReference type="Pfam" id="PF07707">
    <property type="entry name" value="BACK"/>
    <property type="match status" value="1"/>
</dbReference>
<dbReference type="PANTHER" id="PTHR24412:SF499">
    <property type="entry name" value="KELCH REPEAT AND BTB DOMAIN-CONTAINING PROTEIN 8-LIKE ISOFORM X1"/>
    <property type="match status" value="1"/>
</dbReference>
<reference evidence="4" key="1">
    <citation type="journal article" date="2020" name="Nat. Ecol. Evol.">
        <title>Deeply conserved synteny resolves early events in vertebrate evolution.</title>
        <authorList>
            <person name="Simakov O."/>
            <person name="Marletaz F."/>
            <person name="Yue J.X."/>
            <person name="O'Connell B."/>
            <person name="Jenkins J."/>
            <person name="Brandt A."/>
            <person name="Calef R."/>
            <person name="Tung C.H."/>
            <person name="Huang T.K."/>
            <person name="Schmutz J."/>
            <person name="Satoh N."/>
            <person name="Yu J.K."/>
            <person name="Putnam N.H."/>
            <person name="Green R.E."/>
            <person name="Rokhsar D.S."/>
        </authorList>
    </citation>
    <scope>NUCLEOTIDE SEQUENCE [LARGE SCALE GENOMIC DNA]</scope>
    <source>
        <strain evidence="4">S238N-H82</strain>
    </source>
</reference>
<dbReference type="KEGG" id="bfo:118410360"/>
<dbReference type="PANTHER" id="PTHR24412">
    <property type="entry name" value="KELCH PROTEIN"/>
    <property type="match status" value="1"/>
</dbReference>
<evidence type="ECO:0000259" key="3">
    <source>
        <dbReference type="PROSITE" id="PS50097"/>
    </source>
</evidence>
<dbReference type="GO" id="GO:1990756">
    <property type="term" value="F:ubiquitin-like ligase-substrate adaptor activity"/>
    <property type="evidence" value="ECO:0000318"/>
    <property type="project" value="GO_Central"/>
</dbReference>
<dbReference type="Gene3D" id="1.25.40.420">
    <property type="match status" value="1"/>
</dbReference>
<dbReference type="RefSeq" id="XP_035667935.1">
    <property type="nucleotide sequence ID" value="XM_035812042.1"/>
</dbReference>
<dbReference type="PIRSF" id="PIRSF037037">
    <property type="entry name" value="Kelch-like_protein_gigaxonin"/>
    <property type="match status" value="1"/>
</dbReference>
<evidence type="ECO:0000313" key="4">
    <source>
        <dbReference type="Proteomes" id="UP000001554"/>
    </source>
</evidence>
<dbReference type="SMART" id="SM00875">
    <property type="entry name" value="BACK"/>
    <property type="match status" value="1"/>
</dbReference>
<dbReference type="InterPro" id="IPR006652">
    <property type="entry name" value="Kelch_1"/>
</dbReference>
<feature type="domain" description="BTB" evidence="3">
    <location>
        <begin position="26"/>
        <end position="93"/>
    </location>
</feature>
<dbReference type="InterPro" id="IPR015915">
    <property type="entry name" value="Kelch-typ_b-propeller"/>
</dbReference>
<gene>
    <name evidence="5" type="primary">LOC118410360</name>
</gene>
<reference evidence="5" key="2">
    <citation type="submission" date="2025-08" db="UniProtKB">
        <authorList>
            <consortium name="RefSeq"/>
        </authorList>
    </citation>
    <scope>IDENTIFICATION</scope>
    <source>
        <strain evidence="5">S238N-H82</strain>
        <tissue evidence="5">Testes</tissue>
    </source>
</reference>
<evidence type="ECO:0000256" key="1">
    <source>
        <dbReference type="ARBA" id="ARBA00022441"/>
    </source>
</evidence>
<dbReference type="InterPro" id="IPR011705">
    <property type="entry name" value="BACK"/>
</dbReference>
<sequence>MNIINKKYPNTFFRELNDLRKRAELTDVVLEVERTSFPCHRAVLASCSPYFRGMFTSGYAEAKQERVSIQKVTKEAMATILGYAYTGCLRTAPDQVQAVMSAARLLQVDFVYQKAAEYMKDHLDVFNCTDVLMYTDMLGDLPLQEVSGRFIASKFNQVVLQSSFLQLSLPLLQRVLNRDDLMANSEEVIVEAAFRWIDFKQEERLQHLPDICKSLRRTFISSDKLVELESKCQSTNSELVYSDSTTQRVGMTRTEMQIAVLREASTEFPLYTRCFDLSRGTRYTMNMPANLECFTMIGTDEGELYLAGGVIIEAGGTCTATNKWGERKFFQYNHLLNTWEPRCDMIGNRIRCSLVCLDGYIYAIGDGRTNRTAERYDPSRDQWICIPTIPYPMPRAHSRMFSSVYCAVALDDSIYVMGREGCYCFSTADNKWKKTADMLEAPGNPQAVTYRGRIYCVDTEFPEYVQMYNPEDGVWAHSDKAKTFSCTGLALMPHGGSLYLLTVNNPEHPYEQHLKRHDIYQYQPETDTWLKPESPDIVVTSLKRWFEAHILEDWLMVKMIPTSLVDVTSNDGRRLGSPDGEDSDN</sequence>
<accession>A0A9J7KPS1</accession>
<dbReference type="Gene3D" id="3.30.710.10">
    <property type="entry name" value="Potassium Channel Kv1.1, Chain A"/>
    <property type="match status" value="1"/>
</dbReference>
<dbReference type="OrthoDB" id="6412905at2759"/>
<dbReference type="PROSITE" id="PS50097">
    <property type="entry name" value="BTB"/>
    <property type="match status" value="1"/>
</dbReference>
<dbReference type="GO" id="GO:0005737">
    <property type="term" value="C:cytoplasm"/>
    <property type="evidence" value="ECO:0000318"/>
    <property type="project" value="GO_Central"/>
</dbReference>
<dbReference type="InterPro" id="IPR000210">
    <property type="entry name" value="BTB/POZ_dom"/>
</dbReference>
<dbReference type="Gene3D" id="2.120.10.80">
    <property type="entry name" value="Kelch-type beta propeller"/>
    <property type="match status" value="1"/>
</dbReference>
<dbReference type="GO" id="GO:0031463">
    <property type="term" value="C:Cul3-RING ubiquitin ligase complex"/>
    <property type="evidence" value="ECO:0000318"/>
    <property type="project" value="GO_Central"/>
</dbReference>
<evidence type="ECO:0000256" key="2">
    <source>
        <dbReference type="ARBA" id="ARBA00022737"/>
    </source>
</evidence>
<dbReference type="Pfam" id="PF00651">
    <property type="entry name" value="BTB"/>
    <property type="match status" value="1"/>
</dbReference>
<dbReference type="InterPro" id="IPR011333">
    <property type="entry name" value="SKP1/BTB/POZ_sf"/>
</dbReference>
<organism evidence="4 5">
    <name type="scientific">Branchiostoma floridae</name>
    <name type="common">Florida lancelet</name>
    <name type="synonym">Amphioxus</name>
    <dbReference type="NCBI Taxonomy" id="7739"/>
    <lineage>
        <taxon>Eukaryota</taxon>
        <taxon>Metazoa</taxon>
        <taxon>Chordata</taxon>
        <taxon>Cephalochordata</taxon>
        <taxon>Leptocardii</taxon>
        <taxon>Amphioxiformes</taxon>
        <taxon>Branchiostomatidae</taxon>
        <taxon>Branchiostoma</taxon>
    </lineage>
</organism>
<evidence type="ECO:0000313" key="5">
    <source>
        <dbReference type="RefSeq" id="XP_035667935.1"/>
    </source>
</evidence>
<dbReference type="SUPFAM" id="SSF54695">
    <property type="entry name" value="POZ domain"/>
    <property type="match status" value="1"/>
</dbReference>
<dbReference type="InterPro" id="IPR017096">
    <property type="entry name" value="BTB-kelch_protein"/>
</dbReference>